<evidence type="ECO:0000256" key="3">
    <source>
        <dbReference type="ARBA" id="ARBA00022801"/>
    </source>
</evidence>
<dbReference type="PANTHER" id="PTHR17224">
    <property type="entry name" value="PEPTIDYL-TRNA HYDROLASE"/>
    <property type="match status" value="1"/>
</dbReference>
<comment type="subunit">
    <text evidence="7">Monomer.</text>
</comment>
<evidence type="ECO:0000256" key="6">
    <source>
        <dbReference type="ARBA" id="ARBA00050038"/>
    </source>
</evidence>
<protein>
    <recommendedName>
        <fullName evidence="6 7">Peptidyl-tRNA hydrolase</fullName>
        <shortName evidence="7">Pth</shortName>
        <ecNumber evidence="1 7">3.1.1.29</ecNumber>
    </recommendedName>
</protein>
<dbReference type="Gene3D" id="3.40.50.1470">
    <property type="entry name" value="Peptidyl-tRNA hydrolase"/>
    <property type="match status" value="1"/>
</dbReference>
<dbReference type="PROSITE" id="PS01195">
    <property type="entry name" value="PEPT_TRNA_HYDROL_1"/>
    <property type="match status" value="1"/>
</dbReference>
<feature type="binding site" evidence="7">
    <location>
        <position position="76"/>
    </location>
    <ligand>
        <name>tRNA</name>
        <dbReference type="ChEBI" id="CHEBI:17843"/>
    </ligand>
</feature>
<reference evidence="10 11" key="1">
    <citation type="submission" date="2020-03" db="EMBL/GenBank/DDBJ databases">
        <title>Genomic Encyclopedia of Type Strains, Phase IV (KMG-IV): sequencing the most valuable type-strain genomes for metagenomic binning, comparative biology and taxonomic classification.</title>
        <authorList>
            <person name="Goeker M."/>
        </authorList>
    </citation>
    <scope>NUCLEOTIDE SEQUENCE [LARGE SCALE GENOMIC DNA]</scope>
    <source>
        <strain evidence="10 11">DSM 24233</strain>
    </source>
</reference>
<evidence type="ECO:0000256" key="5">
    <source>
        <dbReference type="ARBA" id="ARBA00038063"/>
    </source>
</evidence>
<dbReference type="InterPro" id="IPR018171">
    <property type="entry name" value="Pept_tRNA_hydro_CS"/>
</dbReference>
<keyword evidence="7" id="KW-0963">Cytoplasm</keyword>
<feature type="binding site" evidence="7">
    <location>
        <position position="122"/>
    </location>
    <ligand>
        <name>tRNA</name>
        <dbReference type="ChEBI" id="CHEBI:17843"/>
    </ligand>
</feature>
<keyword evidence="4 7" id="KW-0694">RNA-binding</keyword>
<dbReference type="Proteomes" id="UP000580856">
    <property type="component" value="Unassembled WGS sequence"/>
</dbReference>
<comment type="catalytic activity">
    <reaction evidence="7 8">
        <text>an N-acyl-L-alpha-aminoacyl-tRNA + H2O = an N-acyl-L-amino acid + a tRNA + H(+)</text>
        <dbReference type="Rhea" id="RHEA:54448"/>
        <dbReference type="Rhea" id="RHEA-COMP:10123"/>
        <dbReference type="Rhea" id="RHEA-COMP:13883"/>
        <dbReference type="ChEBI" id="CHEBI:15377"/>
        <dbReference type="ChEBI" id="CHEBI:15378"/>
        <dbReference type="ChEBI" id="CHEBI:59874"/>
        <dbReference type="ChEBI" id="CHEBI:78442"/>
        <dbReference type="ChEBI" id="CHEBI:138191"/>
        <dbReference type="EC" id="3.1.1.29"/>
    </reaction>
</comment>
<gene>
    <name evidence="7" type="primary">pth</name>
    <name evidence="10" type="ORF">GGQ74_000218</name>
</gene>
<feature type="site" description="Stabilizes the basic form of H active site to accept a proton" evidence="7">
    <location>
        <position position="101"/>
    </location>
</feature>
<dbReference type="SUPFAM" id="SSF53178">
    <property type="entry name" value="Peptidyl-tRNA hydrolase-like"/>
    <property type="match status" value="1"/>
</dbReference>
<evidence type="ECO:0000256" key="8">
    <source>
        <dbReference type="RuleBase" id="RU000673"/>
    </source>
</evidence>
<keyword evidence="2 7" id="KW-0820">tRNA-binding</keyword>
<sequence length="210" mass="22363">MKNYAGIIVGLGNPGPEYEHTRHNFGFMLADQLIEKAGGPQQCPKPVQWDDCIVHDCALIKSKPHWLVAKPLTYMNLSGVAVGRLSRKFGIAPADIIVAHDEMDLPLGKMKLKKGGGTAGHNGLNSIVEHLGTADFVRLRLGVGRPDGHGPTRDYVLGALDAEETGIANAVIDAAIKGIGILARRGMSFAVQHINSFDAVPSADAAENLD</sequence>
<name>A0A846QDX6_9BACT</name>
<dbReference type="HAMAP" id="MF_00083">
    <property type="entry name" value="Pept_tRNA_hydro_bact"/>
    <property type="match status" value="1"/>
</dbReference>
<dbReference type="GO" id="GO:0005737">
    <property type="term" value="C:cytoplasm"/>
    <property type="evidence" value="ECO:0007669"/>
    <property type="project" value="UniProtKB-SubCell"/>
</dbReference>
<keyword evidence="3 7" id="KW-0378">Hydrolase</keyword>
<feature type="binding site" evidence="7">
    <location>
        <position position="74"/>
    </location>
    <ligand>
        <name>tRNA</name>
        <dbReference type="ChEBI" id="CHEBI:17843"/>
    </ligand>
</feature>
<evidence type="ECO:0000256" key="7">
    <source>
        <dbReference type="HAMAP-Rule" id="MF_00083"/>
    </source>
</evidence>
<proteinExistence type="inferred from homology"/>
<comment type="caution">
    <text evidence="10">The sequence shown here is derived from an EMBL/GenBank/DDBJ whole genome shotgun (WGS) entry which is preliminary data.</text>
</comment>
<organism evidence="10 11">
    <name type="scientific">Desulfobaculum xiamenense</name>
    <dbReference type="NCBI Taxonomy" id="995050"/>
    <lineage>
        <taxon>Bacteria</taxon>
        <taxon>Pseudomonadati</taxon>
        <taxon>Thermodesulfobacteriota</taxon>
        <taxon>Desulfovibrionia</taxon>
        <taxon>Desulfovibrionales</taxon>
        <taxon>Desulfovibrionaceae</taxon>
        <taxon>Desulfobaculum</taxon>
    </lineage>
</organism>
<dbReference type="EC" id="3.1.1.29" evidence="1 7"/>
<evidence type="ECO:0000256" key="2">
    <source>
        <dbReference type="ARBA" id="ARBA00022555"/>
    </source>
</evidence>
<comment type="subcellular location">
    <subcellularLocation>
        <location evidence="7">Cytoplasm</location>
    </subcellularLocation>
</comment>
<feature type="site" description="Discriminates between blocked and unblocked aminoacyl-tRNA" evidence="7">
    <location>
        <position position="13"/>
    </location>
</feature>
<dbReference type="NCBIfam" id="TIGR00447">
    <property type="entry name" value="pth"/>
    <property type="match status" value="1"/>
</dbReference>
<dbReference type="GO" id="GO:0072344">
    <property type="term" value="P:rescue of stalled ribosome"/>
    <property type="evidence" value="ECO:0007669"/>
    <property type="project" value="UniProtKB-UniRule"/>
</dbReference>
<dbReference type="GO" id="GO:0006515">
    <property type="term" value="P:protein quality control for misfolded or incompletely synthesized proteins"/>
    <property type="evidence" value="ECO:0007669"/>
    <property type="project" value="UniProtKB-UniRule"/>
</dbReference>
<evidence type="ECO:0000256" key="1">
    <source>
        <dbReference type="ARBA" id="ARBA00013260"/>
    </source>
</evidence>
<comment type="function">
    <text evidence="7">Catalyzes the release of premature peptidyl moieties from peptidyl-tRNA molecules trapped in stalled 50S ribosomal subunits, and thus maintains levels of free tRNAs and 50S ribosomes.</text>
</comment>
<dbReference type="InterPro" id="IPR036416">
    <property type="entry name" value="Pept_tRNA_hydro_sf"/>
</dbReference>
<dbReference type="EMBL" id="JAATJA010000001">
    <property type="protein sequence ID" value="NJB66578.1"/>
    <property type="molecule type" value="Genomic_DNA"/>
</dbReference>
<evidence type="ECO:0000256" key="9">
    <source>
        <dbReference type="RuleBase" id="RU004320"/>
    </source>
</evidence>
<evidence type="ECO:0000313" key="11">
    <source>
        <dbReference type="Proteomes" id="UP000580856"/>
    </source>
</evidence>
<feature type="binding site" evidence="7">
    <location>
        <position position="18"/>
    </location>
    <ligand>
        <name>tRNA</name>
        <dbReference type="ChEBI" id="CHEBI:17843"/>
    </ligand>
</feature>
<dbReference type="CDD" id="cd00462">
    <property type="entry name" value="PTH"/>
    <property type="match status" value="1"/>
</dbReference>
<comment type="similarity">
    <text evidence="5 7 9">Belongs to the PTH family.</text>
</comment>
<comment type="function">
    <text evidence="7">Hydrolyzes ribosome-free peptidyl-tRNAs (with 1 or more amino acids incorporated), which drop off the ribosome during protein synthesis, or as a result of ribosome stalling.</text>
</comment>
<dbReference type="PANTHER" id="PTHR17224:SF1">
    <property type="entry name" value="PEPTIDYL-TRNA HYDROLASE"/>
    <property type="match status" value="1"/>
</dbReference>
<dbReference type="Pfam" id="PF01195">
    <property type="entry name" value="Pept_tRNA_hydro"/>
    <property type="match status" value="1"/>
</dbReference>
<dbReference type="GO" id="GO:0004045">
    <property type="term" value="F:peptidyl-tRNA hydrolase activity"/>
    <property type="evidence" value="ECO:0007669"/>
    <property type="project" value="UniProtKB-UniRule"/>
</dbReference>
<feature type="active site" description="Proton acceptor" evidence="7">
    <location>
        <position position="23"/>
    </location>
</feature>
<dbReference type="RefSeq" id="WP_167939704.1">
    <property type="nucleotide sequence ID" value="NZ_JAATJA010000001.1"/>
</dbReference>
<dbReference type="InterPro" id="IPR001328">
    <property type="entry name" value="Pept_tRNA_hydro"/>
</dbReference>
<keyword evidence="11" id="KW-1185">Reference proteome</keyword>
<accession>A0A846QDX6</accession>
<dbReference type="GO" id="GO:0000049">
    <property type="term" value="F:tRNA binding"/>
    <property type="evidence" value="ECO:0007669"/>
    <property type="project" value="UniProtKB-UniRule"/>
</dbReference>
<evidence type="ECO:0000256" key="4">
    <source>
        <dbReference type="ARBA" id="ARBA00022884"/>
    </source>
</evidence>
<evidence type="ECO:0000313" key="10">
    <source>
        <dbReference type="EMBL" id="NJB66578.1"/>
    </source>
</evidence>
<dbReference type="AlphaFoldDB" id="A0A846QDX6"/>